<feature type="chain" id="PRO_5005187109" evidence="2">
    <location>
        <begin position="20"/>
        <end position="214"/>
    </location>
</feature>
<evidence type="ECO:0000256" key="2">
    <source>
        <dbReference type="SAM" id="SignalP"/>
    </source>
</evidence>
<evidence type="ECO:0000256" key="1">
    <source>
        <dbReference type="SAM" id="MobiDB-lite"/>
    </source>
</evidence>
<dbReference type="PhylomeDB" id="A0A0G4EBK7"/>
<organism evidence="3 4">
    <name type="scientific">Vitrella brassicaformis (strain CCMP3155)</name>
    <dbReference type="NCBI Taxonomy" id="1169540"/>
    <lineage>
        <taxon>Eukaryota</taxon>
        <taxon>Sar</taxon>
        <taxon>Alveolata</taxon>
        <taxon>Colpodellida</taxon>
        <taxon>Vitrellaceae</taxon>
        <taxon>Vitrella</taxon>
    </lineage>
</organism>
<dbReference type="Proteomes" id="UP000041254">
    <property type="component" value="Unassembled WGS sequence"/>
</dbReference>
<dbReference type="InParanoid" id="A0A0G4EBK7"/>
<feature type="signal peptide" evidence="2">
    <location>
        <begin position="1"/>
        <end position="19"/>
    </location>
</feature>
<keyword evidence="2" id="KW-0732">Signal</keyword>
<sequence length="214" mass="22625">MTMFARVLGLLFLVTLAVGGPSPLRKLAPEDDGDSPDAEYFPGDSPDADLTTTEEPPNGRTAECDPTDLDCLPLAPGAIRFISPVLHLATNDSRISGPGAARVVCNEGDSACASMAARVNQFDFPTVPTFNLPATSAGQRIDSCNRDPFAGIIPDFSSCGQTAADEFCRILIPSSIQAAPNGFAIDICPSGFRLGDFSFCFNLCGCFSRIDCQF</sequence>
<evidence type="ECO:0000313" key="4">
    <source>
        <dbReference type="Proteomes" id="UP000041254"/>
    </source>
</evidence>
<evidence type="ECO:0000313" key="3">
    <source>
        <dbReference type="EMBL" id="CEL93019.1"/>
    </source>
</evidence>
<dbReference type="AlphaFoldDB" id="A0A0G4EBK7"/>
<name>A0A0G4EBK7_VITBC</name>
<dbReference type="EMBL" id="CDMY01000130">
    <property type="protein sequence ID" value="CEL93019.1"/>
    <property type="molecule type" value="Genomic_DNA"/>
</dbReference>
<proteinExistence type="predicted"/>
<protein>
    <submittedName>
        <fullName evidence="3">Uncharacterized protein</fullName>
    </submittedName>
</protein>
<gene>
    <name evidence="3" type="ORF">Vbra_3598</name>
</gene>
<keyword evidence="4" id="KW-1185">Reference proteome</keyword>
<dbReference type="VEuPathDB" id="CryptoDB:Vbra_3598"/>
<accession>A0A0G4EBK7</accession>
<reference evidence="3 4" key="1">
    <citation type="submission" date="2014-11" db="EMBL/GenBank/DDBJ databases">
        <authorList>
            <person name="Zhu J."/>
            <person name="Qi W."/>
            <person name="Song R."/>
        </authorList>
    </citation>
    <scope>NUCLEOTIDE SEQUENCE [LARGE SCALE GENOMIC DNA]</scope>
</reference>
<feature type="region of interest" description="Disordered" evidence="1">
    <location>
        <begin position="23"/>
        <end position="65"/>
    </location>
</feature>